<feature type="domain" description="Poly(A) RNA polymerase mitochondrial-like central palm" evidence="3">
    <location>
        <begin position="620"/>
        <end position="747"/>
    </location>
</feature>
<keyword evidence="4" id="KW-0808">Transferase</keyword>
<feature type="compositionally biased region" description="Basic and acidic residues" evidence="1">
    <location>
        <begin position="449"/>
        <end position="463"/>
    </location>
</feature>
<dbReference type="InterPro" id="IPR036236">
    <property type="entry name" value="Znf_C2H2_sf"/>
</dbReference>
<feature type="compositionally biased region" description="Basic and acidic residues" evidence="1">
    <location>
        <begin position="1050"/>
        <end position="1068"/>
    </location>
</feature>
<gene>
    <name evidence="4" type="primary">Zcchc11</name>
    <name evidence="4" type="ORF">AWC38_SpisGene13957</name>
</gene>
<feature type="compositionally biased region" description="Polar residues" evidence="1">
    <location>
        <begin position="431"/>
        <end position="445"/>
    </location>
</feature>
<evidence type="ECO:0000313" key="5">
    <source>
        <dbReference type="Proteomes" id="UP000225706"/>
    </source>
</evidence>
<reference evidence="5" key="1">
    <citation type="journal article" date="2017" name="bioRxiv">
        <title>Comparative analysis of the genomes of Stylophora pistillata and Acropora digitifera provides evidence for extensive differences between species of corals.</title>
        <authorList>
            <person name="Voolstra C.R."/>
            <person name="Li Y."/>
            <person name="Liew Y.J."/>
            <person name="Baumgarten S."/>
            <person name="Zoccola D."/>
            <person name="Flot J.-F."/>
            <person name="Tambutte S."/>
            <person name="Allemand D."/>
            <person name="Aranda M."/>
        </authorList>
    </citation>
    <scope>NUCLEOTIDE SEQUENCE [LARGE SCALE GENOMIC DNA]</scope>
</reference>
<dbReference type="GO" id="GO:0031123">
    <property type="term" value="P:RNA 3'-end processing"/>
    <property type="evidence" value="ECO:0007669"/>
    <property type="project" value="TreeGrafter"/>
</dbReference>
<feature type="compositionally biased region" description="Basic residues" evidence="1">
    <location>
        <begin position="1028"/>
        <end position="1042"/>
    </location>
</feature>
<protein>
    <submittedName>
        <fullName evidence="4">Terminal uridylyltransferase 4</fullName>
    </submittedName>
</protein>
<feature type="compositionally biased region" description="Basic and acidic residues" evidence="1">
    <location>
        <begin position="976"/>
        <end position="995"/>
    </location>
</feature>
<feature type="compositionally biased region" description="Basic and acidic residues" evidence="1">
    <location>
        <begin position="1253"/>
        <end position="1412"/>
    </location>
</feature>
<dbReference type="CDD" id="cd05402">
    <property type="entry name" value="NT_PAP_TUTase"/>
    <property type="match status" value="3"/>
</dbReference>
<keyword evidence="5" id="KW-1185">Reference proteome</keyword>
<feature type="compositionally biased region" description="Basic and acidic residues" evidence="1">
    <location>
        <begin position="534"/>
        <end position="543"/>
    </location>
</feature>
<feature type="compositionally biased region" description="Polar residues" evidence="1">
    <location>
        <begin position="1215"/>
        <end position="1224"/>
    </location>
</feature>
<dbReference type="InterPro" id="IPR043519">
    <property type="entry name" value="NT_sf"/>
</dbReference>
<dbReference type="SUPFAM" id="SSF81301">
    <property type="entry name" value="Nucleotidyltransferase"/>
    <property type="match status" value="3"/>
</dbReference>
<feature type="region of interest" description="Disordered" evidence="1">
    <location>
        <begin position="949"/>
        <end position="1412"/>
    </location>
</feature>
<feature type="compositionally biased region" description="Basic and acidic residues" evidence="1">
    <location>
        <begin position="1163"/>
        <end position="1185"/>
    </location>
</feature>
<dbReference type="Gene3D" id="3.30.460.10">
    <property type="entry name" value="Beta Polymerase, domain 2"/>
    <property type="match status" value="3"/>
</dbReference>
<dbReference type="PANTHER" id="PTHR12271">
    <property type="entry name" value="POLY A POLYMERASE CID PAP -RELATED"/>
    <property type="match status" value="1"/>
</dbReference>
<feature type="region of interest" description="Disordered" evidence="1">
    <location>
        <begin position="431"/>
        <end position="465"/>
    </location>
</feature>
<feature type="compositionally biased region" description="Basic and acidic residues" evidence="1">
    <location>
        <begin position="1079"/>
        <end position="1092"/>
    </location>
</feature>
<feature type="domain" description="Terminal uridylyltransferase 4/7 nucleotidyltransferase" evidence="2">
    <location>
        <begin position="145"/>
        <end position="229"/>
    </location>
</feature>
<dbReference type="Gene3D" id="1.10.1410.10">
    <property type="match status" value="1"/>
</dbReference>
<dbReference type="Proteomes" id="UP000225706">
    <property type="component" value="Unassembled WGS sequence"/>
</dbReference>
<feature type="compositionally biased region" description="Basic and acidic residues" evidence="1">
    <location>
        <begin position="1131"/>
        <end position="1148"/>
    </location>
</feature>
<feature type="compositionally biased region" description="Basic and acidic residues" evidence="1">
    <location>
        <begin position="1099"/>
        <end position="1108"/>
    </location>
</feature>
<evidence type="ECO:0000259" key="3">
    <source>
        <dbReference type="Pfam" id="PF22600"/>
    </source>
</evidence>
<dbReference type="PANTHER" id="PTHR12271:SF66">
    <property type="entry name" value="TERMINAL URIDYLYLTRANSFERASE TAILOR"/>
    <property type="match status" value="1"/>
</dbReference>
<dbReference type="InterPro" id="IPR045100">
    <property type="entry name" value="TUT4/7_NTP_transf"/>
</dbReference>
<feature type="compositionally biased region" description="Basic and acidic residues" evidence="1">
    <location>
        <begin position="1193"/>
        <end position="1214"/>
    </location>
</feature>
<dbReference type="STRING" id="50429.A0A2B4RZ84"/>
<keyword evidence="4" id="KW-0548">Nucleotidyltransferase</keyword>
<dbReference type="Pfam" id="PF22600">
    <property type="entry name" value="MTPAP-like_central"/>
    <property type="match status" value="1"/>
</dbReference>
<evidence type="ECO:0000259" key="2">
    <source>
        <dbReference type="Pfam" id="PF19088"/>
    </source>
</evidence>
<dbReference type="SUPFAM" id="SSF81631">
    <property type="entry name" value="PAP/OAS1 substrate-binding domain"/>
    <property type="match status" value="1"/>
</dbReference>
<feature type="domain" description="Terminal uridylyltransferase 4/7 nucleotidyltransferase" evidence="2">
    <location>
        <begin position="236"/>
        <end position="319"/>
    </location>
</feature>
<comment type="caution">
    <text evidence="4">The sequence shown here is derived from an EMBL/GenBank/DDBJ whole genome shotgun (WGS) entry which is preliminary data.</text>
</comment>
<feature type="region of interest" description="Disordered" evidence="1">
    <location>
        <begin position="489"/>
        <end position="545"/>
    </location>
</feature>
<evidence type="ECO:0000313" key="4">
    <source>
        <dbReference type="EMBL" id="PFX21552.1"/>
    </source>
</evidence>
<dbReference type="SUPFAM" id="SSF57667">
    <property type="entry name" value="beta-beta-alpha zinc fingers"/>
    <property type="match status" value="1"/>
</dbReference>
<organism evidence="4 5">
    <name type="scientific">Stylophora pistillata</name>
    <name type="common">Smooth cauliflower coral</name>
    <dbReference type="NCBI Taxonomy" id="50429"/>
    <lineage>
        <taxon>Eukaryota</taxon>
        <taxon>Metazoa</taxon>
        <taxon>Cnidaria</taxon>
        <taxon>Anthozoa</taxon>
        <taxon>Hexacorallia</taxon>
        <taxon>Scleractinia</taxon>
        <taxon>Astrocoeniina</taxon>
        <taxon>Pocilloporidae</taxon>
        <taxon>Stylophora</taxon>
    </lineage>
</organism>
<feature type="region of interest" description="Disordered" evidence="1">
    <location>
        <begin position="1"/>
        <end position="74"/>
    </location>
</feature>
<dbReference type="InterPro" id="IPR054708">
    <property type="entry name" value="MTPAP-like_central"/>
</dbReference>
<feature type="compositionally biased region" description="Basic and acidic residues" evidence="1">
    <location>
        <begin position="1225"/>
        <end position="1245"/>
    </location>
</feature>
<dbReference type="Pfam" id="PF19088">
    <property type="entry name" value="TUTase"/>
    <property type="match status" value="2"/>
</dbReference>
<evidence type="ECO:0000256" key="1">
    <source>
        <dbReference type="SAM" id="MobiDB-lite"/>
    </source>
</evidence>
<dbReference type="EMBL" id="LSMT01000272">
    <property type="protein sequence ID" value="PFX21552.1"/>
    <property type="molecule type" value="Genomic_DNA"/>
</dbReference>
<dbReference type="GO" id="GO:0016779">
    <property type="term" value="F:nucleotidyltransferase activity"/>
    <property type="evidence" value="ECO:0007669"/>
    <property type="project" value="UniProtKB-KW"/>
</dbReference>
<proteinExistence type="predicted"/>
<sequence length="1412" mass="158637">MENSDIATESSEERNPIGTPNNAGDLHQKEELPTNSQTEATQEGEGKSVPHKNRSKAAMTEDKKEGNEESNENQRSLEDLLKIIEELESQHFIVQDDKVKDPNEGSEGPFYCELCKLKLAGLKRCQEHVRTKGHKRAKKTKGEFFSLTRITPPSKHQTLALSKLLDSVFLHHGLSPDKDLPLRDEVAKDVHKAVCTKFPECRVLPYGSSLTGFGLKDSDVNLDLVIPDETKGEFFSLARITPPSKHQTLALSKLLDSVFLHHGLSPDKDIPLRDEVAKDVHKAVCTKFPECRVLPYGSSLTGFGLKDSDVNLDLVIPDEEKFAFKSKLGIITSKRVKESLDYYSSVCLMFSCQCWSYFKKTAIDEDNQKATGNFVSENQEEIGTLWYQLFRTLIDPFSTKRNVASSLSSDRAYEYLLTCWKNSFRYFTSSPQNGSNTEIQNTSSKPPHKKNDSKSVKTKKQESKAAAIDEDIFQMDDLDLLTKQMRSMDVSSNDCEDGGSSQRQTKKKGSSSKSKAQDDAEIEVEISLSGSIEDDNRNSKIDSEEQACGVADKSKDIVYRFDTKIFQGSSKPVKTCCFCKEDGHVKDRCPHLQKPPLIALPPMTPMFAKVLDFVCQTCRADFEFEKSEVSNREKVLRNLESYIKGQYPEARLFLLGSSKNGFGFRNSDIDISMTLEGRVKEEVDCLEVIRSLEKLLRKHRDCGNVLAYTTAKVPIVKLFLRSCKLEADISLYNTLALENTKMLATYAKLDDRVATLGYTVKVFAKVCNIGDASKGSLSSYAYILMLLHYLQQCKPPVIPVLQALHKDDKPPEKIIEGWNCWFLSDEKKIVGEQFISLFRAAEEESKDLRMAPKNLKAAKTLEEHQLLSKLSKVKSLWEGNATAELQSSCSAPMPVKELNPSGHTEVQESDDAIASFQDTDLTVKEETCTTVTDNLIRKKDEGMMVDKVDSTESFSEKPNGTASSTQGHIKVASRRVSTEEQHLSNREVTLKDKSEANATTVDKGERKRAEEQEEPIETSATQADAPRKKNARSGGRGRKAKTQRQNEVIESPRNKQEKTGDGGTEETKNTQVQNQRQKNRVDFKFDPSKDSRSSSPKRPGSERAEEKPSGSSREGPCHGAESIKNSTPKKLGYERSKVKPTDSSRDSFGRGPDSNQISSPKRPRSERPEEKPSESSRDLPRRDAGSNKNTRPGSERSEGKSNKSSKVDSSRDTEPTQLATPQKPTSERSEERPSQSPGDDPRRGAESTLSSNKHKESSSSKKEPGKRAPQETKKDPEKRAPQETKKDPEKRAPQETKKDPEKRALQETRKDPEKRAPQETKKDPEKRAPQETKKDPEKRAPQETKKDPEKRAPQETKKDPEKRAPQETKKDPEKRAPQETKKDPEKRAPQETKKDPEKRAPQETKKDPEKRA</sequence>
<feature type="compositionally biased region" description="Polar residues" evidence="1">
    <location>
        <begin position="951"/>
        <end position="967"/>
    </location>
</feature>
<accession>A0A2B4RZ84</accession>
<name>A0A2B4RZ84_STYPI</name>